<dbReference type="OrthoDB" id="2951834at2759"/>
<dbReference type="InterPro" id="IPR038883">
    <property type="entry name" value="AN11006-like"/>
</dbReference>
<feature type="compositionally biased region" description="Polar residues" evidence="1">
    <location>
        <begin position="190"/>
        <end position="200"/>
    </location>
</feature>
<evidence type="ECO:0000313" key="3">
    <source>
        <dbReference type="Proteomes" id="UP000053029"/>
    </source>
</evidence>
<dbReference type="HOGENOM" id="CLU_038185_0_0_1"/>
<accession>A0A0D2G9R1</accession>
<evidence type="ECO:0000313" key="2">
    <source>
        <dbReference type="EMBL" id="KIW75505.1"/>
    </source>
</evidence>
<feature type="compositionally biased region" description="Polar residues" evidence="1">
    <location>
        <begin position="10"/>
        <end position="21"/>
    </location>
</feature>
<proteinExistence type="predicted"/>
<dbReference type="STRING" id="1442368.A0A0D2G9R1"/>
<dbReference type="PANTHER" id="PTHR42085">
    <property type="entry name" value="F-BOX DOMAIN-CONTAINING PROTEIN"/>
    <property type="match status" value="1"/>
</dbReference>
<dbReference type="Proteomes" id="UP000053029">
    <property type="component" value="Unassembled WGS sequence"/>
</dbReference>
<feature type="region of interest" description="Disordered" evidence="1">
    <location>
        <begin position="1"/>
        <end position="107"/>
    </location>
</feature>
<sequence length="452" mass="51618">MAPTTRKKAQATNKNTQTMNVVTAEADMPAGGVANRKYKDDDPFERVFDPLIDVPSSDHDSDHSDYEADKKKRKRKSDGDRNGKSRRRFTRPRPPPRHALQDLSDDEFATNGNATEEEEDGGLWAVERRAGANKTDEEENKLSKALSVEVVGEGGVKTVINLNLADLLKNLGATSWTLSTTPQAKPADVTTESSGVTPESPKVTATVQKKKPGFLDLPMELRLKTYRLLFRDDKAIEFDRRDFSRSSHFLRTCKTVLREGREVLYGENSFHFSREIAIRGRYYEKAWKEVGYKDVRRFLEDIGPVNISHFKYVSFVLTDGADNRTRTSTQIPERKFVHDPHLQQIFRLIGRNVTLKTLAIQFAGRACVSSNDFHFLKALTEIKCYNFVTIYRYRGLTNKCFADLKEKMKQVMRVTDENGDGVDPMDCKHRVKMVYEGFIPSFPVLLHYVSDW</sequence>
<name>A0A0D2G9R1_9EURO</name>
<dbReference type="PANTHER" id="PTHR42085:SF8">
    <property type="entry name" value="F-BOX DOMAIN-CONTAINING PROTEIN"/>
    <property type="match status" value="1"/>
</dbReference>
<dbReference type="GeneID" id="25309736"/>
<dbReference type="AlphaFoldDB" id="A0A0D2G9R1"/>
<dbReference type="VEuPathDB" id="FungiDB:Z517_10246"/>
<organism evidence="2 3">
    <name type="scientific">Fonsecaea pedrosoi CBS 271.37</name>
    <dbReference type="NCBI Taxonomy" id="1442368"/>
    <lineage>
        <taxon>Eukaryota</taxon>
        <taxon>Fungi</taxon>
        <taxon>Dikarya</taxon>
        <taxon>Ascomycota</taxon>
        <taxon>Pezizomycotina</taxon>
        <taxon>Eurotiomycetes</taxon>
        <taxon>Chaetothyriomycetidae</taxon>
        <taxon>Chaetothyriales</taxon>
        <taxon>Herpotrichiellaceae</taxon>
        <taxon>Fonsecaea</taxon>
    </lineage>
</organism>
<feature type="region of interest" description="Disordered" evidence="1">
    <location>
        <begin position="179"/>
        <end position="200"/>
    </location>
</feature>
<reference evidence="2 3" key="1">
    <citation type="submission" date="2015-01" db="EMBL/GenBank/DDBJ databases">
        <title>The Genome Sequence of Fonsecaea pedrosoi CBS 271.37.</title>
        <authorList>
            <consortium name="The Broad Institute Genomics Platform"/>
            <person name="Cuomo C."/>
            <person name="de Hoog S."/>
            <person name="Gorbushina A."/>
            <person name="Stielow B."/>
            <person name="Teixiera M."/>
            <person name="Abouelleil A."/>
            <person name="Chapman S.B."/>
            <person name="Priest M."/>
            <person name="Young S.K."/>
            <person name="Wortman J."/>
            <person name="Nusbaum C."/>
            <person name="Birren B."/>
        </authorList>
    </citation>
    <scope>NUCLEOTIDE SEQUENCE [LARGE SCALE GENOMIC DNA]</scope>
    <source>
        <strain evidence="2 3">CBS 271.37</strain>
    </source>
</reference>
<keyword evidence="3" id="KW-1185">Reference proteome</keyword>
<feature type="compositionally biased region" description="Basic residues" evidence="1">
    <location>
        <begin position="84"/>
        <end position="96"/>
    </location>
</feature>
<gene>
    <name evidence="2" type="ORF">Z517_10246</name>
</gene>
<protein>
    <submittedName>
        <fullName evidence="2">Uncharacterized protein</fullName>
    </submittedName>
</protein>
<feature type="compositionally biased region" description="Basic and acidic residues" evidence="1">
    <location>
        <begin position="56"/>
        <end position="70"/>
    </location>
</feature>
<evidence type="ECO:0000256" key="1">
    <source>
        <dbReference type="SAM" id="MobiDB-lite"/>
    </source>
</evidence>
<feature type="compositionally biased region" description="Basic and acidic residues" evidence="1">
    <location>
        <begin position="37"/>
        <end position="48"/>
    </location>
</feature>
<dbReference type="EMBL" id="KN846975">
    <property type="protein sequence ID" value="KIW75505.1"/>
    <property type="molecule type" value="Genomic_DNA"/>
</dbReference>
<dbReference type="RefSeq" id="XP_013279313.1">
    <property type="nucleotide sequence ID" value="XM_013423859.1"/>
</dbReference>